<dbReference type="InterPro" id="IPR002745">
    <property type="entry name" value="Ptrans_KptA/Tpt1"/>
</dbReference>
<dbReference type="EC" id="2.7.1.-" evidence="5"/>
<evidence type="ECO:0000256" key="3">
    <source>
        <dbReference type="ARBA" id="ARBA00023027"/>
    </source>
</evidence>
<keyword evidence="2 5" id="KW-0808">Transferase</keyword>
<sequence length="181" mass="20436">MTYTEISKFLSFVLRHQPEAIGLTLDREGWVSIDDLIAGASKDGKELSYELIEAVVDGSDKKRFAISEDGALIRAVQGHSTETVQRSFPEQIPPETLYHGTATRFLESIREQGLLAGSRHYVHLSHNQDTAIAVGRRYGKPVLLEIDALEMQQQGFKFFLSENGVWLTQSVPREFIRDERS</sequence>
<organism evidence="6 7">
    <name type="scientific">Aquirhabdus parva</name>
    <dbReference type="NCBI Taxonomy" id="2283318"/>
    <lineage>
        <taxon>Bacteria</taxon>
        <taxon>Pseudomonadati</taxon>
        <taxon>Pseudomonadota</taxon>
        <taxon>Gammaproteobacteria</taxon>
        <taxon>Moraxellales</taxon>
        <taxon>Moraxellaceae</taxon>
        <taxon>Aquirhabdus</taxon>
    </lineage>
</organism>
<dbReference type="GO" id="GO:0006388">
    <property type="term" value="P:tRNA splicing, via endonucleolytic cleavage and ligation"/>
    <property type="evidence" value="ECO:0007669"/>
    <property type="project" value="UniProtKB-UniRule"/>
</dbReference>
<evidence type="ECO:0000256" key="5">
    <source>
        <dbReference type="HAMAP-Rule" id="MF_00299"/>
    </source>
</evidence>
<dbReference type="Gene3D" id="1.10.10.970">
    <property type="entry name" value="RNA 2'-phosphotransferase, Tpt1/KptA family, N-terminal domain"/>
    <property type="match status" value="1"/>
</dbReference>
<dbReference type="Proteomes" id="UP000253940">
    <property type="component" value="Chromosome"/>
</dbReference>
<dbReference type="HAMAP" id="MF_00299">
    <property type="entry name" value="KptA"/>
    <property type="match status" value="1"/>
</dbReference>
<dbReference type="GO" id="GO:0000215">
    <property type="term" value="F:tRNA 2'-phosphotransferase activity"/>
    <property type="evidence" value="ECO:0007669"/>
    <property type="project" value="TreeGrafter"/>
</dbReference>
<dbReference type="GO" id="GO:0003950">
    <property type="term" value="F:NAD+ poly-ADP-ribosyltransferase activity"/>
    <property type="evidence" value="ECO:0007669"/>
    <property type="project" value="InterPro"/>
</dbReference>
<keyword evidence="7" id="KW-1185">Reference proteome</keyword>
<evidence type="ECO:0000313" key="6">
    <source>
        <dbReference type="EMBL" id="AXI03603.1"/>
    </source>
</evidence>
<dbReference type="EMBL" id="CP031222">
    <property type="protein sequence ID" value="AXI03603.1"/>
    <property type="molecule type" value="Genomic_DNA"/>
</dbReference>
<dbReference type="OrthoDB" id="4537997at2"/>
<evidence type="ECO:0000313" key="7">
    <source>
        <dbReference type="Proteomes" id="UP000253940"/>
    </source>
</evidence>
<accession>A0A345P8J4</accession>
<dbReference type="Gene3D" id="3.20.170.30">
    <property type="match status" value="1"/>
</dbReference>
<comment type="similarity">
    <text evidence="1 5">Belongs to the KptA/TPT1 family.</text>
</comment>
<dbReference type="InterPro" id="IPR042081">
    <property type="entry name" value="RNA_2'-PTrans_C"/>
</dbReference>
<keyword evidence="3 5" id="KW-0520">NAD</keyword>
<evidence type="ECO:0000256" key="4">
    <source>
        <dbReference type="ARBA" id="ARBA00025212"/>
    </source>
</evidence>
<dbReference type="SUPFAM" id="SSF56399">
    <property type="entry name" value="ADP-ribosylation"/>
    <property type="match status" value="1"/>
</dbReference>
<dbReference type="Pfam" id="PF01885">
    <property type="entry name" value="PTS_2-RNA"/>
    <property type="match status" value="1"/>
</dbReference>
<name>A0A345P8J4_9GAMM</name>
<dbReference type="KEGG" id="mbah:HYN46_12645"/>
<comment type="function">
    <text evidence="4 5">Removes the 2'-phosphate from RNA via an intermediate in which the phosphate is ADP-ribosylated by NAD followed by a presumed transesterification to release the RNA and generate ADP-ribose 1''-2''-cyclic phosphate (APPR&gt;P). May function as an ADP-ribosylase.</text>
</comment>
<dbReference type="PANTHER" id="PTHR12684">
    <property type="entry name" value="PUTATIVE PHOSPHOTRANSFERASE"/>
    <property type="match status" value="1"/>
</dbReference>
<evidence type="ECO:0000256" key="1">
    <source>
        <dbReference type="ARBA" id="ARBA00009836"/>
    </source>
</evidence>
<proteinExistence type="inferred from homology"/>
<dbReference type="PANTHER" id="PTHR12684:SF2">
    <property type="entry name" value="TRNA 2'-PHOSPHOTRANSFERASE 1"/>
    <property type="match status" value="1"/>
</dbReference>
<dbReference type="InterPro" id="IPR022928">
    <property type="entry name" value="RNA_2'-PTrans_KptA"/>
</dbReference>
<evidence type="ECO:0000256" key="2">
    <source>
        <dbReference type="ARBA" id="ARBA00022679"/>
    </source>
</evidence>
<gene>
    <name evidence="5" type="primary">kptA</name>
    <name evidence="6" type="ORF">HYN46_12645</name>
</gene>
<protein>
    <recommendedName>
        <fullName evidence="5">Probable RNA 2'-phosphotransferase</fullName>
        <ecNumber evidence="5">2.7.1.-</ecNumber>
    </recommendedName>
</protein>
<dbReference type="AlphaFoldDB" id="A0A345P8J4"/>
<dbReference type="NCBIfam" id="NF002014">
    <property type="entry name" value="PRK00819.1-4"/>
    <property type="match status" value="1"/>
</dbReference>
<dbReference type="InterPro" id="IPR042080">
    <property type="entry name" value="RNA_2'-PTrans_N"/>
</dbReference>
<reference evidence="6 7" key="1">
    <citation type="submission" date="2018-07" db="EMBL/GenBank/DDBJ databases">
        <title>Genome sequencing of Moraxellaceae gen. HYN0046.</title>
        <authorList>
            <person name="Kim M."/>
            <person name="Yi H."/>
        </authorList>
    </citation>
    <scope>NUCLEOTIDE SEQUENCE [LARGE SCALE GENOMIC DNA]</scope>
    <source>
        <strain evidence="6 7">HYN0046</strain>
    </source>
</reference>
<dbReference type="RefSeq" id="WP_114899711.1">
    <property type="nucleotide sequence ID" value="NZ_CP031222.1"/>
</dbReference>